<dbReference type="PANTHER" id="PTHR35282">
    <property type="entry name" value="F5D14.24 PROTEIN"/>
    <property type="match status" value="1"/>
</dbReference>
<proteinExistence type="predicted"/>
<dbReference type="Pfam" id="PF21737">
    <property type="entry name" value="DUF6865"/>
    <property type="match status" value="1"/>
</dbReference>
<sequence>MDSFSKKLGLEKKMALKLSAITKHEEDFHFMDKEEPGKDASEDMTRESLIAISYPVAGKDLALGHSPEDSNIANVVEGINGDGDEKYRSKLISISYQPSPDIKALPVRPGELKG</sequence>
<protein>
    <submittedName>
        <fullName evidence="1">Uncharacterized protein</fullName>
    </submittedName>
</protein>
<reference evidence="1 2" key="1">
    <citation type="submission" date="2024-02" db="EMBL/GenBank/DDBJ databases">
        <authorList>
            <person name="Vignale AGUSTIN F."/>
            <person name="Sosa J E."/>
            <person name="Modenutti C."/>
        </authorList>
    </citation>
    <scope>NUCLEOTIDE SEQUENCE [LARGE SCALE GENOMIC DNA]</scope>
</reference>
<dbReference type="PANTHER" id="PTHR35282:SF2">
    <property type="entry name" value="F5D14.24 PROTEIN"/>
    <property type="match status" value="1"/>
</dbReference>
<evidence type="ECO:0000313" key="1">
    <source>
        <dbReference type="EMBL" id="CAK9168454.1"/>
    </source>
</evidence>
<dbReference type="Proteomes" id="UP001642360">
    <property type="component" value="Unassembled WGS sequence"/>
</dbReference>
<dbReference type="AlphaFoldDB" id="A0ABC8TG79"/>
<name>A0ABC8TG79_9AQUA</name>
<organism evidence="1 2">
    <name type="scientific">Ilex paraguariensis</name>
    <name type="common">yerba mate</name>
    <dbReference type="NCBI Taxonomy" id="185542"/>
    <lineage>
        <taxon>Eukaryota</taxon>
        <taxon>Viridiplantae</taxon>
        <taxon>Streptophyta</taxon>
        <taxon>Embryophyta</taxon>
        <taxon>Tracheophyta</taxon>
        <taxon>Spermatophyta</taxon>
        <taxon>Magnoliopsida</taxon>
        <taxon>eudicotyledons</taxon>
        <taxon>Gunneridae</taxon>
        <taxon>Pentapetalae</taxon>
        <taxon>asterids</taxon>
        <taxon>campanulids</taxon>
        <taxon>Aquifoliales</taxon>
        <taxon>Aquifoliaceae</taxon>
        <taxon>Ilex</taxon>
    </lineage>
</organism>
<dbReference type="InterPro" id="IPR049198">
    <property type="entry name" value="DUF6865"/>
</dbReference>
<gene>
    <name evidence="1" type="ORF">ILEXP_LOCUS37846</name>
</gene>
<comment type="caution">
    <text evidence="1">The sequence shown here is derived from an EMBL/GenBank/DDBJ whole genome shotgun (WGS) entry which is preliminary data.</text>
</comment>
<evidence type="ECO:0000313" key="2">
    <source>
        <dbReference type="Proteomes" id="UP001642360"/>
    </source>
</evidence>
<accession>A0ABC8TG79</accession>
<keyword evidence="2" id="KW-1185">Reference proteome</keyword>
<dbReference type="EMBL" id="CAUOFW020005065">
    <property type="protein sequence ID" value="CAK9168454.1"/>
    <property type="molecule type" value="Genomic_DNA"/>
</dbReference>